<dbReference type="EMBL" id="GBRH01259829">
    <property type="protein sequence ID" value="JAD38066.1"/>
    <property type="molecule type" value="Transcribed_RNA"/>
</dbReference>
<sequence length="62" mass="6537">MTCGVCISQRVLRSRVFTTKESVSASFIVAFTGTPRTAAPCTAASSKTFLTSSKETKGLTES</sequence>
<dbReference type="AlphaFoldDB" id="A0A0A8ZGX7"/>
<organism evidence="1">
    <name type="scientific">Arundo donax</name>
    <name type="common">Giant reed</name>
    <name type="synonym">Donax arundinaceus</name>
    <dbReference type="NCBI Taxonomy" id="35708"/>
    <lineage>
        <taxon>Eukaryota</taxon>
        <taxon>Viridiplantae</taxon>
        <taxon>Streptophyta</taxon>
        <taxon>Embryophyta</taxon>
        <taxon>Tracheophyta</taxon>
        <taxon>Spermatophyta</taxon>
        <taxon>Magnoliopsida</taxon>
        <taxon>Liliopsida</taxon>
        <taxon>Poales</taxon>
        <taxon>Poaceae</taxon>
        <taxon>PACMAD clade</taxon>
        <taxon>Arundinoideae</taxon>
        <taxon>Arundineae</taxon>
        <taxon>Arundo</taxon>
    </lineage>
</organism>
<proteinExistence type="predicted"/>
<reference evidence="1" key="2">
    <citation type="journal article" date="2015" name="Data Brief">
        <title>Shoot transcriptome of the giant reed, Arundo donax.</title>
        <authorList>
            <person name="Barrero R.A."/>
            <person name="Guerrero F.D."/>
            <person name="Moolhuijzen P."/>
            <person name="Goolsby J.A."/>
            <person name="Tidwell J."/>
            <person name="Bellgard S.E."/>
            <person name="Bellgard M.I."/>
        </authorList>
    </citation>
    <scope>NUCLEOTIDE SEQUENCE</scope>
    <source>
        <tissue evidence="1">Shoot tissue taken approximately 20 cm above the soil surface</tissue>
    </source>
</reference>
<reference evidence="1" key="1">
    <citation type="submission" date="2014-09" db="EMBL/GenBank/DDBJ databases">
        <authorList>
            <person name="Magalhaes I.L.F."/>
            <person name="Oliveira U."/>
            <person name="Santos F.R."/>
            <person name="Vidigal T.H.D.A."/>
            <person name="Brescovit A.D."/>
            <person name="Santos A.J."/>
        </authorList>
    </citation>
    <scope>NUCLEOTIDE SEQUENCE</scope>
    <source>
        <tissue evidence="1">Shoot tissue taken approximately 20 cm above the soil surface</tissue>
    </source>
</reference>
<evidence type="ECO:0000313" key="1">
    <source>
        <dbReference type="EMBL" id="JAD38066.1"/>
    </source>
</evidence>
<protein>
    <submittedName>
        <fullName evidence="1">Si618008b02f</fullName>
    </submittedName>
</protein>
<name>A0A0A8ZGX7_ARUDO</name>
<accession>A0A0A8ZGX7</accession>